<evidence type="ECO:0000313" key="1">
    <source>
        <dbReference type="EMBL" id="MBR8641871.1"/>
    </source>
</evidence>
<dbReference type="AlphaFoldDB" id="A0A941FK71"/>
<accession>A0A941FK71</accession>
<reference evidence="1 2" key="1">
    <citation type="submission" date="2021-04" db="EMBL/GenBank/DDBJ databases">
        <title>Characterization of the biosynthetic gene cluster of new lipopeptides with antitumor activity in the genome of the marine Streptomyces PHM034.</title>
        <authorList>
            <person name="Ceniceros A."/>
            <person name="Canedo L."/>
            <person name="Mendez C."/>
            <person name="Olano C."/>
            <person name="Schleissner C."/>
            <person name="Cuevas C."/>
            <person name="De La Calle F."/>
            <person name="Salas J.A."/>
        </authorList>
    </citation>
    <scope>NUCLEOTIDE SEQUENCE [LARGE SCALE GENOMIC DNA]</scope>
    <source>
        <strain evidence="1 2">PHM034</strain>
    </source>
</reference>
<organism evidence="1 2">
    <name type="scientific">Streptomyces tuirus</name>
    <dbReference type="NCBI Taxonomy" id="68278"/>
    <lineage>
        <taxon>Bacteria</taxon>
        <taxon>Bacillati</taxon>
        <taxon>Actinomycetota</taxon>
        <taxon>Actinomycetes</taxon>
        <taxon>Kitasatosporales</taxon>
        <taxon>Streptomycetaceae</taxon>
        <taxon>Streptomyces</taxon>
    </lineage>
</organism>
<name>A0A941FK71_9ACTN</name>
<evidence type="ECO:0000313" key="2">
    <source>
        <dbReference type="Proteomes" id="UP000682308"/>
    </source>
</evidence>
<dbReference type="Proteomes" id="UP000682308">
    <property type="component" value="Unassembled WGS sequence"/>
</dbReference>
<sequence>MHPNRRQIFAEFPADKSFSVEFVVNGSATLARVTSGADEFHLGVSDIAHDANDGGDEGGGEAVQ</sequence>
<keyword evidence="2" id="KW-1185">Reference proteome</keyword>
<dbReference type="EMBL" id="JAGTPG010000002">
    <property type="protein sequence ID" value="MBR8641871.1"/>
    <property type="molecule type" value="Genomic_DNA"/>
</dbReference>
<comment type="caution">
    <text evidence="1">The sequence shown here is derived from an EMBL/GenBank/DDBJ whole genome shotgun (WGS) entry which is preliminary data.</text>
</comment>
<gene>
    <name evidence="1" type="ORF">KEF29_27460</name>
</gene>
<proteinExistence type="predicted"/>
<protein>
    <submittedName>
        <fullName evidence="1">Uncharacterized protein</fullName>
    </submittedName>
</protein>